<accession>A0A4R5YF35</accession>
<dbReference type="EMBL" id="SMZX01000002">
    <property type="protein sequence ID" value="TDL43742.1"/>
    <property type="molecule type" value="Genomic_DNA"/>
</dbReference>
<protein>
    <submittedName>
        <fullName evidence="1">DUF3107 domain-containing protein</fullName>
    </submittedName>
</protein>
<dbReference type="Pfam" id="PF11305">
    <property type="entry name" value="DUF3107"/>
    <property type="match status" value="1"/>
</dbReference>
<organism evidence="1 2">
    <name type="scientific">Microbacterium oleivorans</name>
    <dbReference type="NCBI Taxonomy" id="273677"/>
    <lineage>
        <taxon>Bacteria</taxon>
        <taxon>Bacillati</taxon>
        <taxon>Actinomycetota</taxon>
        <taxon>Actinomycetes</taxon>
        <taxon>Micrococcales</taxon>
        <taxon>Microbacteriaceae</taxon>
        <taxon>Microbacterium</taxon>
    </lineage>
</organism>
<sequence>MEIRIGIANSRELGFDSNETAEAVKQTVSAALDSGANYVTLADAKGATYLIPTAGITFVEVGTDQSRRVGFVA</sequence>
<evidence type="ECO:0000313" key="2">
    <source>
        <dbReference type="Proteomes" id="UP000295633"/>
    </source>
</evidence>
<evidence type="ECO:0000313" key="1">
    <source>
        <dbReference type="EMBL" id="TDL43742.1"/>
    </source>
</evidence>
<dbReference type="AlphaFoldDB" id="A0A4R5YF35"/>
<dbReference type="STRING" id="273677.BW34_02251"/>
<dbReference type="Proteomes" id="UP000295633">
    <property type="component" value="Unassembled WGS sequence"/>
</dbReference>
<dbReference type="RefSeq" id="WP_091354373.1">
    <property type="nucleotide sequence ID" value="NZ_SMZX01000002.1"/>
</dbReference>
<name>A0A4R5YF35_9MICO</name>
<reference evidence="1 2" key="1">
    <citation type="submission" date="2019-03" db="EMBL/GenBank/DDBJ databases">
        <title>Genome Sequencing and Assembly of Various Microbes Isolated from Partially Reclaimed Soil and Acid Mine Drainage (AMD) Site.</title>
        <authorList>
            <person name="Steinbock B."/>
            <person name="Bechtold R."/>
            <person name="Sevigny J.L."/>
            <person name="Thomas D."/>
            <person name="Cuthill L.R."/>
            <person name="Aveiro Johannsen E.J."/>
            <person name="Thomas K."/>
            <person name="Ghosh A."/>
        </authorList>
    </citation>
    <scope>NUCLEOTIDE SEQUENCE [LARGE SCALE GENOMIC DNA]</scope>
    <source>
        <strain evidence="1 2">F-B2</strain>
    </source>
</reference>
<gene>
    <name evidence="1" type="ORF">E2R54_11125</name>
</gene>
<dbReference type="InterPro" id="IPR021456">
    <property type="entry name" value="DUF3107"/>
</dbReference>
<proteinExistence type="predicted"/>
<comment type="caution">
    <text evidence="1">The sequence shown here is derived from an EMBL/GenBank/DDBJ whole genome shotgun (WGS) entry which is preliminary data.</text>
</comment>